<evidence type="ECO:0000313" key="2">
    <source>
        <dbReference type="EMBL" id="KAJ5433024.1"/>
    </source>
</evidence>
<dbReference type="AlphaFoldDB" id="A0AAD6BUD9"/>
<organism evidence="2 3">
    <name type="scientific">Penicillium daleae</name>
    <dbReference type="NCBI Taxonomy" id="63821"/>
    <lineage>
        <taxon>Eukaryota</taxon>
        <taxon>Fungi</taxon>
        <taxon>Dikarya</taxon>
        <taxon>Ascomycota</taxon>
        <taxon>Pezizomycotina</taxon>
        <taxon>Eurotiomycetes</taxon>
        <taxon>Eurotiomycetidae</taxon>
        <taxon>Eurotiales</taxon>
        <taxon>Aspergillaceae</taxon>
        <taxon>Penicillium</taxon>
    </lineage>
</organism>
<evidence type="ECO:0000313" key="3">
    <source>
        <dbReference type="Proteomes" id="UP001213681"/>
    </source>
</evidence>
<keyword evidence="3" id="KW-1185">Reference proteome</keyword>
<feature type="region of interest" description="Disordered" evidence="1">
    <location>
        <begin position="1"/>
        <end position="109"/>
    </location>
</feature>
<sequence length="109" mass="12309">MSNLLRRASDALHLHQRKDSEDSVNQDSVVNPSQEPQEPQNPQLPQVSQEPQGDKAEPASQPEAEGDNKDKAAFVSDVANAPHHHHWGGFLRRSSEEEREKRRVSQQDK</sequence>
<gene>
    <name evidence="2" type="ORF">N7458_012180</name>
</gene>
<reference evidence="2" key="1">
    <citation type="submission" date="2022-12" db="EMBL/GenBank/DDBJ databases">
        <authorList>
            <person name="Petersen C."/>
        </authorList>
    </citation>
    <scope>NUCLEOTIDE SEQUENCE</scope>
    <source>
        <strain evidence="2">IBT 16125</strain>
    </source>
</reference>
<feature type="compositionally biased region" description="Basic and acidic residues" evidence="1">
    <location>
        <begin position="7"/>
        <end position="21"/>
    </location>
</feature>
<feature type="compositionally biased region" description="Basic and acidic residues" evidence="1">
    <location>
        <begin position="93"/>
        <end position="109"/>
    </location>
</feature>
<accession>A0AAD6BUD9</accession>
<dbReference type="RefSeq" id="XP_056760316.1">
    <property type="nucleotide sequence ID" value="XM_056915562.1"/>
</dbReference>
<feature type="compositionally biased region" description="Low complexity" evidence="1">
    <location>
        <begin position="31"/>
        <end position="46"/>
    </location>
</feature>
<dbReference type="GeneID" id="81605805"/>
<protein>
    <submittedName>
        <fullName evidence="2">Uncharacterized protein</fullName>
    </submittedName>
</protein>
<comment type="caution">
    <text evidence="2">The sequence shown here is derived from an EMBL/GenBank/DDBJ whole genome shotgun (WGS) entry which is preliminary data.</text>
</comment>
<evidence type="ECO:0000256" key="1">
    <source>
        <dbReference type="SAM" id="MobiDB-lite"/>
    </source>
</evidence>
<dbReference type="Proteomes" id="UP001213681">
    <property type="component" value="Unassembled WGS sequence"/>
</dbReference>
<proteinExistence type="predicted"/>
<dbReference type="EMBL" id="JAPVEA010000009">
    <property type="protein sequence ID" value="KAJ5433024.1"/>
    <property type="molecule type" value="Genomic_DNA"/>
</dbReference>
<name>A0AAD6BUD9_9EURO</name>
<reference evidence="2" key="2">
    <citation type="journal article" date="2023" name="IMA Fungus">
        <title>Comparative genomic study of the Penicillium genus elucidates a diverse pangenome and 15 lateral gene transfer events.</title>
        <authorList>
            <person name="Petersen C."/>
            <person name="Sorensen T."/>
            <person name="Nielsen M.R."/>
            <person name="Sondergaard T.E."/>
            <person name="Sorensen J.L."/>
            <person name="Fitzpatrick D.A."/>
            <person name="Frisvad J.C."/>
            <person name="Nielsen K.L."/>
        </authorList>
    </citation>
    <scope>NUCLEOTIDE SEQUENCE</scope>
    <source>
        <strain evidence="2">IBT 16125</strain>
    </source>
</reference>